<dbReference type="SUPFAM" id="SSF160935">
    <property type="entry name" value="VPA0735-like"/>
    <property type="match status" value="1"/>
</dbReference>
<feature type="domain" description="DUF1214" evidence="1">
    <location>
        <begin position="89"/>
        <end position="167"/>
    </location>
</feature>
<organism evidence="2 3">
    <name type="scientific">Croceicoccus esteveae</name>
    <dbReference type="NCBI Taxonomy" id="3075597"/>
    <lineage>
        <taxon>Bacteria</taxon>
        <taxon>Pseudomonadati</taxon>
        <taxon>Pseudomonadota</taxon>
        <taxon>Alphaproteobacteria</taxon>
        <taxon>Sphingomonadales</taxon>
        <taxon>Erythrobacteraceae</taxon>
        <taxon>Croceicoccus</taxon>
    </lineage>
</organism>
<dbReference type="InterPro" id="IPR010621">
    <property type="entry name" value="DUF1214"/>
</dbReference>
<sequence length="360" mass="40088">MSDNPDARAVWQDFCQKLDTIGDLVRDAEFATETIDHAEGYRYLSRLARIALDMHVENADSDFPGFYAASHATAKIGADNPDNLYLNATISGERRYRISGEKGSVPILSFGSKANRYATDGTMASTGELDAADMQFAADGSFEIIASKTKANGNWLPLDDDSTMLLVRQTFLDRATEQPAKVTVEALDAPRTTPEPLTVRQLEQGLTKAAAFVEGTARTFMRWTRMLIEEQHNQLATVDQDMFQKAGGDPTIFYLHGYWELQPGEALVIDTKVPDCTFWNFQCDNVWFESLDYRNHRIHINAHGAKLNEDGTLTIVVAARDPGFGNWIDTAGHGHGTMLLRWTGAREHPVPNTKVIKIDE</sequence>
<feature type="domain" description="DUF1214" evidence="1">
    <location>
        <begin position="269"/>
        <end position="342"/>
    </location>
</feature>
<comment type="caution">
    <text evidence="2">The sequence shown here is derived from an EMBL/GenBank/DDBJ whole genome shotgun (WGS) entry which is preliminary data.</text>
</comment>
<gene>
    <name evidence="2" type="ORF">RM533_04105</name>
</gene>
<accession>A0ABU2ZFJ0</accession>
<keyword evidence="3" id="KW-1185">Reference proteome</keyword>
<name>A0ABU2ZFJ0_9SPHN</name>
<dbReference type="RefSeq" id="WP_311339933.1">
    <property type="nucleotide sequence ID" value="NZ_JAVRHS010000002.1"/>
</dbReference>
<proteinExistence type="predicted"/>
<evidence type="ECO:0000259" key="1">
    <source>
        <dbReference type="Pfam" id="PF06742"/>
    </source>
</evidence>
<dbReference type="EMBL" id="JAVRHS010000002">
    <property type="protein sequence ID" value="MDT0575364.1"/>
    <property type="molecule type" value="Genomic_DNA"/>
</dbReference>
<protein>
    <submittedName>
        <fullName evidence="2">DUF1214 domain-containing protein</fullName>
    </submittedName>
</protein>
<dbReference type="Pfam" id="PF06742">
    <property type="entry name" value="DUF1214"/>
    <property type="match status" value="2"/>
</dbReference>
<evidence type="ECO:0000313" key="2">
    <source>
        <dbReference type="EMBL" id="MDT0575364.1"/>
    </source>
</evidence>
<dbReference type="Proteomes" id="UP001259803">
    <property type="component" value="Unassembled WGS sequence"/>
</dbReference>
<evidence type="ECO:0000313" key="3">
    <source>
        <dbReference type="Proteomes" id="UP001259803"/>
    </source>
</evidence>
<reference evidence="2 3" key="1">
    <citation type="submission" date="2023-09" db="EMBL/GenBank/DDBJ databases">
        <authorList>
            <person name="Rey-Velasco X."/>
        </authorList>
    </citation>
    <scope>NUCLEOTIDE SEQUENCE [LARGE SCALE GENOMIC DNA]</scope>
    <source>
        <strain evidence="2 3">F390</strain>
    </source>
</reference>